<evidence type="ECO:0000313" key="4">
    <source>
        <dbReference type="Proteomes" id="UP001193501"/>
    </source>
</evidence>
<dbReference type="InterPro" id="IPR007157">
    <property type="entry name" value="PspA_VIPP1"/>
</dbReference>
<keyword evidence="4" id="KW-1185">Reference proteome</keyword>
<gene>
    <name evidence="3" type="ORF">GV832_11585</name>
</gene>
<dbReference type="RefSeq" id="WP_168775038.1">
    <property type="nucleotide sequence ID" value="NZ_JAABNR010000010.1"/>
</dbReference>
<organism evidence="3 4">
    <name type="scientific">Stagnihabitans tardus</name>
    <dbReference type="NCBI Taxonomy" id="2699202"/>
    <lineage>
        <taxon>Bacteria</taxon>
        <taxon>Pseudomonadati</taxon>
        <taxon>Pseudomonadota</taxon>
        <taxon>Alphaproteobacteria</taxon>
        <taxon>Rhodobacterales</taxon>
        <taxon>Paracoccaceae</taxon>
        <taxon>Stagnihabitans</taxon>
    </lineage>
</organism>
<comment type="similarity">
    <text evidence="1">Belongs to the PspA/Vipp/IM30 family.</text>
</comment>
<protein>
    <submittedName>
        <fullName evidence="3">PspA/IM30 family protein</fullName>
    </submittedName>
</protein>
<accession>A0AAE5BVH1</accession>
<evidence type="ECO:0000313" key="3">
    <source>
        <dbReference type="EMBL" id="NBZ88222.1"/>
    </source>
</evidence>
<dbReference type="EMBL" id="JAABNR010000010">
    <property type="protein sequence ID" value="NBZ88222.1"/>
    <property type="molecule type" value="Genomic_DNA"/>
</dbReference>
<feature type="coiled-coil region" evidence="2">
    <location>
        <begin position="26"/>
        <end position="53"/>
    </location>
</feature>
<keyword evidence="2" id="KW-0175">Coiled coil</keyword>
<name>A0AAE5BVH1_9RHOB</name>
<comment type="caution">
    <text evidence="3">The sequence shown here is derived from an EMBL/GenBank/DDBJ whole genome shotgun (WGS) entry which is preliminary data.</text>
</comment>
<dbReference type="Proteomes" id="UP001193501">
    <property type="component" value="Unassembled WGS sequence"/>
</dbReference>
<dbReference type="AlphaFoldDB" id="A0AAE5BVH1"/>
<reference evidence="3" key="1">
    <citation type="submission" date="2020-01" db="EMBL/GenBank/DDBJ databases">
        <authorList>
            <person name="Chen W.-M."/>
        </authorList>
    </citation>
    <scope>NUCLEOTIDE SEQUENCE</scope>
    <source>
        <strain evidence="3">CYK-10</strain>
    </source>
</reference>
<sequence>MFGTLRTLWAGAEARAEEKLRQTYAVELIDQKIREAEEALRQAKSVLASLILRERAEAKGLAVLESRLADLTSRAMAALAAGREDLGLQAAEAMAALENEAQMRRETRSRLEARILRLQESVAASHRKIIDLRQGAVSARAYRDEQGLQAKLRAGRGGPGAMEEAETLIAQVLGREDRFEEAEVLAEIDRGLSGAHVAEQMAAAGFGPALKVTGAEVMARLKSQGNAA</sequence>
<dbReference type="Pfam" id="PF04012">
    <property type="entry name" value="PspA_IM30"/>
    <property type="match status" value="1"/>
</dbReference>
<proteinExistence type="inferred from homology"/>
<evidence type="ECO:0000256" key="2">
    <source>
        <dbReference type="SAM" id="Coils"/>
    </source>
</evidence>
<evidence type="ECO:0000256" key="1">
    <source>
        <dbReference type="ARBA" id="ARBA00043985"/>
    </source>
</evidence>